<feature type="domain" description="Fimbrial-type adhesion" evidence="2">
    <location>
        <begin position="25"/>
        <end position="157"/>
    </location>
</feature>
<dbReference type="InterPro" id="IPR036937">
    <property type="entry name" value="Adhesion_dom_fimbrial_sf"/>
</dbReference>
<dbReference type="SUPFAM" id="SSF49401">
    <property type="entry name" value="Bacterial adhesins"/>
    <property type="match status" value="1"/>
</dbReference>
<dbReference type="InterPro" id="IPR050263">
    <property type="entry name" value="Bact_Fimbrial_Adh_Pro"/>
</dbReference>
<dbReference type="PANTHER" id="PTHR33420">
    <property type="entry name" value="FIMBRIAL SUBUNIT ELFA-RELATED"/>
    <property type="match status" value="1"/>
</dbReference>
<dbReference type="EMBL" id="JAOBTT010000001">
    <property type="protein sequence ID" value="MDZ7278120.1"/>
    <property type="molecule type" value="Genomic_DNA"/>
</dbReference>
<proteinExistence type="predicted"/>
<name>A0ABU5LDW7_9GAMM</name>
<dbReference type="InterPro" id="IPR008966">
    <property type="entry name" value="Adhesion_dom_sf"/>
</dbReference>
<gene>
    <name evidence="3" type="ORF">N4G40_07505</name>
</gene>
<evidence type="ECO:0000256" key="1">
    <source>
        <dbReference type="SAM" id="SignalP"/>
    </source>
</evidence>
<dbReference type="InterPro" id="IPR000259">
    <property type="entry name" value="Adhesion_dom_fimbrial"/>
</dbReference>
<dbReference type="RefSeq" id="WP_322542135.1">
    <property type="nucleotide sequence ID" value="NZ_JAOBTT010000001.1"/>
</dbReference>
<dbReference type="Gene3D" id="2.60.40.1090">
    <property type="entry name" value="Fimbrial-type adhesion domain"/>
    <property type="match status" value="1"/>
</dbReference>
<comment type="caution">
    <text evidence="3">The sequence shown here is derived from an EMBL/GenBank/DDBJ whole genome shotgun (WGS) entry which is preliminary data.</text>
</comment>
<dbReference type="PANTHER" id="PTHR33420:SF34">
    <property type="entry name" value="MINOR FIMBRIAL SUBUNIT"/>
    <property type="match status" value="1"/>
</dbReference>
<evidence type="ECO:0000313" key="3">
    <source>
        <dbReference type="EMBL" id="MDZ7278120.1"/>
    </source>
</evidence>
<evidence type="ECO:0000259" key="2">
    <source>
        <dbReference type="Pfam" id="PF00419"/>
    </source>
</evidence>
<feature type="signal peptide" evidence="1">
    <location>
        <begin position="1"/>
        <end position="18"/>
    </location>
</feature>
<reference evidence="4" key="1">
    <citation type="submission" date="2023-07" db="EMBL/GenBank/DDBJ databases">
        <title>Structural and functional analysis of rice phyllospheric bacteria for their antimicrobial properties and defense elicitation against blast disease.</title>
        <authorList>
            <person name="Sahu K.P."/>
            <person name="Asharani P."/>
            <person name="Kumar M."/>
            <person name="Reddy B."/>
            <person name="Kumar A."/>
        </authorList>
    </citation>
    <scope>NUCLEOTIDE SEQUENCE [LARGE SCALE GENOMIC DNA]</scope>
    <source>
        <strain evidence="4">OsEp_Plm_30P10</strain>
    </source>
</reference>
<dbReference type="Pfam" id="PF00419">
    <property type="entry name" value="Fimbrial"/>
    <property type="match status" value="1"/>
</dbReference>
<feature type="chain" id="PRO_5045372484" evidence="1">
    <location>
        <begin position="19"/>
        <end position="158"/>
    </location>
</feature>
<keyword evidence="1" id="KW-0732">Signal</keyword>
<accession>A0ABU5LDW7</accession>
<dbReference type="Proteomes" id="UP001288620">
    <property type="component" value="Unassembled WGS sequence"/>
</dbReference>
<sequence>MMRWIAALLLLPALKGYAEPSKTIRLTVTIITPTCDLNGGRPISVNFGSQLYTTQIDGVQYKKPIPFSLYCSNYTSTALRLKLSGTGSTFDNALLKTNNSNLGLRLIKDANTAVPINTWINFSYPNPPSLYAVPVKKSGSDLQAGGFNGNAALIVEFV</sequence>
<organism evidence="3 4">
    <name type="scientific">Pantoea eucrina</name>
    <dbReference type="NCBI Taxonomy" id="472693"/>
    <lineage>
        <taxon>Bacteria</taxon>
        <taxon>Pseudomonadati</taxon>
        <taxon>Pseudomonadota</taxon>
        <taxon>Gammaproteobacteria</taxon>
        <taxon>Enterobacterales</taxon>
        <taxon>Erwiniaceae</taxon>
        <taxon>Pantoea</taxon>
    </lineage>
</organism>
<keyword evidence="4" id="KW-1185">Reference proteome</keyword>
<evidence type="ECO:0000313" key="4">
    <source>
        <dbReference type="Proteomes" id="UP001288620"/>
    </source>
</evidence>
<protein>
    <submittedName>
        <fullName evidence="3">Fimbrial protein</fullName>
    </submittedName>
</protein>